<dbReference type="OMA" id="TKHEKHL"/>
<dbReference type="VEuPathDB" id="FungiDB:PV10_04722"/>
<dbReference type="AlphaFoldDB" id="A0A0D1XZ78"/>
<dbReference type="OrthoDB" id="5876637at2759"/>
<gene>
    <name evidence="2" type="ORF">PV10_04722</name>
</gene>
<protein>
    <submittedName>
        <fullName evidence="2">Uncharacterized protein</fullName>
    </submittedName>
</protein>
<reference evidence="2 3" key="1">
    <citation type="submission" date="2015-01" db="EMBL/GenBank/DDBJ databases">
        <title>The Genome Sequence of Exophiala mesophila CBS40295.</title>
        <authorList>
            <consortium name="The Broad Institute Genomics Platform"/>
            <person name="Cuomo C."/>
            <person name="de Hoog S."/>
            <person name="Gorbushina A."/>
            <person name="Stielow B."/>
            <person name="Teixiera M."/>
            <person name="Abouelleil A."/>
            <person name="Chapman S.B."/>
            <person name="Priest M."/>
            <person name="Young S.K."/>
            <person name="Wortman J."/>
            <person name="Nusbaum C."/>
            <person name="Birren B."/>
        </authorList>
    </citation>
    <scope>NUCLEOTIDE SEQUENCE [LARGE SCALE GENOMIC DNA]</scope>
    <source>
        <strain evidence="2 3">CBS 40295</strain>
    </source>
</reference>
<evidence type="ECO:0000256" key="1">
    <source>
        <dbReference type="SAM" id="MobiDB-lite"/>
    </source>
</evidence>
<dbReference type="PANTHER" id="PTHR40644:SF1">
    <property type="entry name" value="UPF0653 PROTEIN C607.02C"/>
    <property type="match status" value="1"/>
</dbReference>
<proteinExistence type="predicted"/>
<dbReference type="Proteomes" id="UP000054302">
    <property type="component" value="Unassembled WGS sequence"/>
</dbReference>
<sequence>MPHKHKRKRDQDDSDFNLPPTSRARTLTVHQKSASIFSDDAARKEKFANKKRRKHGKGGAPADDTPKAFARLMAMQQGRKIKSGLDDGTSDSKANKKKRLDKSAAKINQDKHNGQSEPEAVQVEDDDDNQQQGDVDTSANQDSTSSPPKSQPLTILPSERLSDFALRVDQSLPLSSITKRNTAGTKIPGVNIKTPQTKHNKRLGRMISEWRKTDARLKDKREDEEADMAEQREEDSLLWLGVDASGAGGKSAKGKKMRRRELEDQADPWKSLVRKRAQEERQRRIQEASGDVGDKDKNKNTTTTGSMIGRNARGRGLNARDAVQAPPVLKPLKNIFKLKDPVTDTAVVERSIVT</sequence>
<feature type="compositionally biased region" description="Basic and acidic residues" evidence="1">
    <location>
        <begin position="101"/>
        <end position="114"/>
    </location>
</feature>
<feature type="region of interest" description="Disordered" evidence="1">
    <location>
        <begin position="1"/>
        <end position="158"/>
    </location>
</feature>
<dbReference type="GeneID" id="27322567"/>
<dbReference type="PANTHER" id="PTHR40644">
    <property type="entry name" value="UPF0653 PROTEIN C607.02C"/>
    <property type="match status" value="1"/>
</dbReference>
<feature type="compositionally biased region" description="Basic and acidic residues" evidence="1">
    <location>
        <begin position="208"/>
        <end position="235"/>
    </location>
</feature>
<evidence type="ECO:0000313" key="3">
    <source>
        <dbReference type="Proteomes" id="UP000054302"/>
    </source>
</evidence>
<feature type="compositionally biased region" description="Polar residues" evidence="1">
    <location>
        <begin position="19"/>
        <end position="36"/>
    </location>
</feature>
<dbReference type="HOGENOM" id="CLU_053180_1_0_1"/>
<feature type="region of interest" description="Disordered" evidence="1">
    <location>
        <begin position="170"/>
        <end position="326"/>
    </location>
</feature>
<dbReference type="EMBL" id="KN847522">
    <property type="protein sequence ID" value="KIV93511.1"/>
    <property type="molecule type" value="Genomic_DNA"/>
</dbReference>
<feature type="compositionally biased region" description="Polar residues" evidence="1">
    <location>
        <begin position="137"/>
        <end position="153"/>
    </location>
</feature>
<evidence type="ECO:0000313" key="2">
    <source>
        <dbReference type="EMBL" id="KIV93511.1"/>
    </source>
</evidence>
<dbReference type="RefSeq" id="XP_016225085.1">
    <property type="nucleotide sequence ID" value="XM_016369297.1"/>
</dbReference>
<feature type="compositionally biased region" description="Low complexity" evidence="1">
    <location>
        <begin position="300"/>
        <end position="320"/>
    </location>
</feature>
<feature type="compositionally biased region" description="Polar residues" evidence="1">
    <location>
        <begin position="172"/>
        <end position="184"/>
    </location>
</feature>
<organism evidence="2 3">
    <name type="scientific">Exophiala mesophila</name>
    <name type="common">Black yeast-like fungus</name>
    <dbReference type="NCBI Taxonomy" id="212818"/>
    <lineage>
        <taxon>Eukaryota</taxon>
        <taxon>Fungi</taxon>
        <taxon>Dikarya</taxon>
        <taxon>Ascomycota</taxon>
        <taxon>Pezizomycotina</taxon>
        <taxon>Eurotiomycetes</taxon>
        <taxon>Chaetothyriomycetidae</taxon>
        <taxon>Chaetothyriales</taxon>
        <taxon>Herpotrichiellaceae</taxon>
        <taxon>Exophiala</taxon>
    </lineage>
</organism>
<accession>A0A0D1XZ78</accession>
<feature type="compositionally biased region" description="Basic and acidic residues" evidence="1">
    <location>
        <begin position="276"/>
        <end position="299"/>
    </location>
</feature>
<keyword evidence="3" id="KW-1185">Reference proteome</keyword>
<name>A0A0D1XZ78_EXOME</name>